<dbReference type="AlphaFoldDB" id="A0A081BWS7"/>
<evidence type="ECO:0000313" key="3">
    <source>
        <dbReference type="Proteomes" id="UP000030661"/>
    </source>
</evidence>
<name>A0A081BWS7_VECG1</name>
<keyword evidence="3" id="KW-1185">Reference proteome</keyword>
<reference evidence="2" key="1">
    <citation type="journal article" date="2015" name="PeerJ">
        <title>First genomic representation of candidate bacterial phylum KSB3 points to enhanced environmental sensing as a trigger of wastewater bulking.</title>
        <authorList>
            <person name="Sekiguchi Y."/>
            <person name="Ohashi A."/>
            <person name="Parks D.H."/>
            <person name="Yamauchi T."/>
            <person name="Tyson G.W."/>
            <person name="Hugenholtz P."/>
        </authorList>
    </citation>
    <scope>NUCLEOTIDE SEQUENCE [LARGE SCALE GENOMIC DNA]</scope>
</reference>
<accession>A0A081BWS7</accession>
<dbReference type="InterPro" id="IPR002791">
    <property type="entry name" value="ARMT1-like_metal-bd"/>
</dbReference>
<evidence type="ECO:0000259" key="1">
    <source>
        <dbReference type="Pfam" id="PF01937"/>
    </source>
</evidence>
<proteinExistence type="predicted"/>
<feature type="domain" description="Damage-control phosphatase ARMT1-like metal-binding" evidence="1">
    <location>
        <begin position="6"/>
        <end position="274"/>
    </location>
</feature>
<dbReference type="HOGENOM" id="CLU_071520_0_0_0"/>
<dbReference type="Pfam" id="PF01937">
    <property type="entry name" value="ARMT1-like_dom"/>
    <property type="match status" value="1"/>
</dbReference>
<evidence type="ECO:0000313" key="2">
    <source>
        <dbReference type="EMBL" id="GAK56782.1"/>
    </source>
</evidence>
<dbReference type="PIRSF" id="PIRSF006593">
    <property type="entry name" value="UCP006593"/>
    <property type="match status" value="1"/>
</dbReference>
<dbReference type="eggNOG" id="COG1578">
    <property type="taxonomic scope" value="Bacteria"/>
</dbReference>
<dbReference type="STRING" id="1499967.U27_03746"/>
<protein>
    <recommendedName>
        <fullName evidence="1">Damage-control phosphatase ARMT1-like metal-binding domain-containing protein</fullName>
    </recommendedName>
</protein>
<dbReference type="InterPro" id="IPR014444">
    <property type="entry name" value="PH1575-like"/>
</dbReference>
<organism evidence="2">
    <name type="scientific">Vecturithrix granuli</name>
    <dbReference type="NCBI Taxonomy" id="1499967"/>
    <lineage>
        <taxon>Bacteria</taxon>
        <taxon>Candidatus Moduliflexota</taxon>
        <taxon>Candidatus Vecturitrichia</taxon>
        <taxon>Candidatus Vecturitrichales</taxon>
        <taxon>Candidatus Vecturitrichaceae</taxon>
        <taxon>Candidatus Vecturithrix</taxon>
    </lineage>
</organism>
<sequence>MNALLDCVLCQQRQALRIARLVTQDSELQEQIMREAMRYLVRTHWNTDPMTITIGLYNLIERLTGNADPYKDLKYQSNQEALACYPQVQAYLRNSADPLFTACKLAAAGNIMDFGAKDEFNLQETIRHVLETDFAINHYERFTAMLAQASNILVFADNAGEIVFDKLLFETMLNRYPSLRITMVVKALPIINDATMLDVKQVGLDLLPDIEFRTINARTNGNGSSAWMPPEVKGWIKEHDMILSKGQANYEIMNALPGIFFLLIAKCPIIGHETGTYPGAYIFKQSS</sequence>
<dbReference type="EMBL" id="DF820465">
    <property type="protein sequence ID" value="GAK56782.1"/>
    <property type="molecule type" value="Genomic_DNA"/>
</dbReference>
<dbReference type="Gene3D" id="3.40.50.10880">
    <property type="entry name" value="Uncharacterised protein PF01937, DUF89, domain 3"/>
    <property type="match status" value="1"/>
</dbReference>
<dbReference type="Gene3D" id="1.10.285.20">
    <property type="entry name" value="Uncharacterised protein PF01937, DUF89, domain 2"/>
    <property type="match status" value="1"/>
</dbReference>
<dbReference type="InterPro" id="IPR036075">
    <property type="entry name" value="ARMT-1-like_metal-bd_sf"/>
</dbReference>
<dbReference type="SUPFAM" id="SSF111321">
    <property type="entry name" value="AF1104-like"/>
    <property type="match status" value="1"/>
</dbReference>
<dbReference type="Proteomes" id="UP000030661">
    <property type="component" value="Unassembled WGS sequence"/>
</dbReference>
<gene>
    <name evidence="2" type="ORF">U27_03746</name>
</gene>